<protein>
    <submittedName>
        <fullName evidence="3">Uncharacterized protein</fullName>
    </submittedName>
</protein>
<keyword evidence="1" id="KW-0732">Signal</keyword>
<dbReference type="RefSeq" id="XP_030976846.1">
    <property type="nucleotide sequence ID" value="XM_031131199.1"/>
</dbReference>
<proteinExistence type="predicted"/>
<feature type="chain" id="PRO_5028425118" evidence="1">
    <location>
        <begin position="19"/>
        <end position="463"/>
    </location>
</feature>
<dbReference type="Proteomes" id="UP000515153">
    <property type="component" value="Chromosome VI"/>
</dbReference>
<keyword evidence="2" id="KW-1185">Reference proteome</keyword>
<organism evidence="2 3">
    <name type="scientific">Pyricularia grisea</name>
    <name type="common">Crabgrass-specific blast fungus</name>
    <name type="synonym">Magnaporthe grisea</name>
    <dbReference type="NCBI Taxonomy" id="148305"/>
    <lineage>
        <taxon>Eukaryota</taxon>
        <taxon>Fungi</taxon>
        <taxon>Dikarya</taxon>
        <taxon>Ascomycota</taxon>
        <taxon>Pezizomycotina</taxon>
        <taxon>Sordariomycetes</taxon>
        <taxon>Sordariomycetidae</taxon>
        <taxon>Magnaporthales</taxon>
        <taxon>Pyriculariaceae</taxon>
        <taxon>Pyricularia</taxon>
    </lineage>
</organism>
<dbReference type="AlphaFoldDB" id="A0A6P8APK8"/>
<reference evidence="2 3" key="1">
    <citation type="journal article" date="2019" name="Mol. Biol. Evol.">
        <title>Blast fungal genomes show frequent chromosomal changes, gene gains and losses, and effector gene turnover.</title>
        <authorList>
            <person name="Gomez Luciano L.B."/>
            <person name="Jason Tsai I."/>
            <person name="Chuma I."/>
            <person name="Tosa Y."/>
            <person name="Chen Y.H."/>
            <person name="Li J.Y."/>
            <person name="Li M.Y."/>
            <person name="Jade Lu M.Y."/>
            <person name="Nakayashiki H."/>
            <person name="Li W.H."/>
        </authorList>
    </citation>
    <scope>NUCLEOTIDE SEQUENCE [LARGE SCALE GENOMIC DNA]</scope>
    <source>
        <strain evidence="2 3">NI907</strain>
    </source>
</reference>
<reference evidence="3" key="2">
    <citation type="submission" date="2019-10" db="EMBL/GenBank/DDBJ databases">
        <authorList>
            <consortium name="NCBI Genome Project"/>
        </authorList>
    </citation>
    <scope>NUCLEOTIDE SEQUENCE</scope>
    <source>
        <strain evidence="3">NI907</strain>
    </source>
</reference>
<feature type="signal peptide" evidence="1">
    <location>
        <begin position="1"/>
        <end position="18"/>
    </location>
</feature>
<dbReference type="GeneID" id="41966104"/>
<evidence type="ECO:0000313" key="2">
    <source>
        <dbReference type="Proteomes" id="UP000515153"/>
    </source>
</evidence>
<gene>
    <name evidence="3" type="ORF">PgNI_11228</name>
</gene>
<evidence type="ECO:0000313" key="3">
    <source>
        <dbReference type="RefSeq" id="XP_030976846.1"/>
    </source>
</evidence>
<reference evidence="3" key="3">
    <citation type="submission" date="2025-08" db="UniProtKB">
        <authorList>
            <consortium name="RefSeq"/>
        </authorList>
    </citation>
    <scope>IDENTIFICATION</scope>
    <source>
        <strain evidence="3">NI907</strain>
    </source>
</reference>
<name>A0A6P8APK8_PYRGI</name>
<dbReference type="KEGG" id="pgri:PgNI_11228"/>
<evidence type="ECO:0000256" key="1">
    <source>
        <dbReference type="SAM" id="SignalP"/>
    </source>
</evidence>
<sequence length="463" mass="50318">MAPSTLFASALAVAGVLAAPQSTRLDYRTIDPAEPSVFEPYPYIDNTNTTLNGTAVPAHVDSAHFRIYLGTSTTEAQAIKALNPLEAAYDCFVGKLGFKSSGLNQYGTPEKGPYYKTDFSMVDTLPNGESYSGFASYSTTTGRATVRIRNGNLEYPYLSVHEWGHVLHWHQGLNNAWARIPNCQPWSEALANWVADVYLTSGDDLCGTSRTKFNASGGDSIYDPYKVVGKSYLSLIDATDRTTGNPYEAWPFFQYLFQNPDNYEGLGRDVVPAMLRATPDVGTDETPLHALQRVMGDSRKVQDVVAKYWARMANGDIGHEAIGRDTLQNKRFLNMENFGNPTANGTFRVNAGKGAQYMGATMGKLVMADGVTHADVKVTAVNATMGFTAMFAVRDSATSKVRYLTLENGSGSVDLASTEDATLVVVNTPATLLKYNAGILNMTEAARPLDFSVSMTGATFDKY</sequence>
<accession>A0A6P8APK8</accession>